<name>A0A3S1B386_ELYCH</name>
<evidence type="ECO:0000313" key="2">
    <source>
        <dbReference type="Proteomes" id="UP000271974"/>
    </source>
</evidence>
<feature type="non-terminal residue" evidence="1">
    <location>
        <position position="1"/>
    </location>
</feature>
<evidence type="ECO:0000313" key="1">
    <source>
        <dbReference type="EMBL" id="RUS78828.1"/>
    </source>
</evidence>
<dbReference type="AlphaFoldDB" id="A0A3S1B386"/>
<proteinExistence type="predicted"/>
<reference evidence="1 2" key="1">
    <citation type="submission" date="2019-01" db="EMBL/GenBank/DDBJ databases">
        <title>A draft genome assembly of the solar-powered sea slug Elysia chlorotica.</title>
        <authorList>
            <person name="Cai H."/>
            <person name="Li Q."/>
            <person name="Fang X."/>
            <person name="Li J."/>
            <person name="Curtis N.E."/>
            <person name="Altenburger A."/>
            <person name="Shibata T."/>
            <person name="Feng M."/>
            <person name="Maeda T."/>
            <person name="Schwartz J.A."/>
            <person name="Shigenobu S."/>
            <person name="Lundholm N."/>
            <person name="Nishiyama T."/>
            <person name="Yang H."/>
            <person name="Hasebe M."/>
            <person name="Li S."/>
            <person name="Pierce S.K."/>
            <person name="Wang J."/>
        </authorList>
    </citation>
    <scope>NUCLEOTIDE SEQUENCE [LARGE SCALE GENOMIC DNA]</scope>
    <source>
        <strain evidence="1">EC2010</strain>
        <tissue evidence="1">Whole organism of an adult</tissue>
    </source>
</reference>
<sequence>ADKVVSSADIFIPDCDLQRLLGQIVKPNFVRKFLRRLSPDRTHLVELWVQGSLLHRGLVFGLFVLVRLQTGHSHFDVRVAVSVGVHGGELGTAHDPHVQRGFVGRVAQGQEQLPADLDQVIVFLHLHENKAHHHIIITKIKLLLQVDAEVLCLMSLHPLHGQTELPDEVEAERILTGPHQPQSFPEHVLLSDSVVRERLVPLGVQGLVDRLRAQFGRL</sequence>
<accession>A0A3S1B386</accession>
<dbReference type="Proteomes" id="UP000271974">
    <property type="component" value="Unassembled WGS sequence"/>
</dbReference>
<feature type="non-terminal residue" evidence="1">
    <location>
        <position position="218"/>
    </location>
</feature>
<dbReference type="EMBL" id="RQTK01000487">
    <property type="protein sequence ID" value="RUS78828.1"/>
    <property type="molecule type" value="Genomic_DNA"/>
</dbReference>
<protein>
    <submittedName>
        <fullName evidence="1">Uncharacterized protein</fullName>
    </submittedName>
</protein>
<keyword evidence="2" id="KW-1185">Reference proteome</keyword>
<organism evidence="1 2">
    <name type="scientific">Elysia chlorotica</name>
    <name type="common">Eastern emerald elysia</name>
    <name type="synonym">Sea slug</name>
    <dbReference type="NCBI Taxonomy" id="188477"/>
    <lineage>
        <taxon>Eukaryota</taxon>
        <taxon>Metazoa</taxon>
        <taxon>Spiralia</taxon>
        <taxon>Lophotrochozoa</taxon>
        <taxon>Mollusca</taxon>
        <taxon>Gastropoda</taxon>
        <taxon>Heterobranchia</taxon>
        <taxon>Euthyneura</taxon>
        <taxon>Panpulmonata</taxon>
        <taxon>Sacoglossa</taxon>
        <taxon>Placobranchoidea</taxon>
        <taxon>Plakobranchidae</taxon>
        <taxon>Elysia</taxon>
    </lineage>
</organism>
<comment type="caution">
    <text evidence="1">The sequence shown here is derived from an EMBL/GenBank/DDBJ whole genome shotgun (WGS) entry which is preliminary data.</text>
</comment>
<gene>
    <name evidence="1" type="ORF">EGW08_013413</name>
</gene>